<organism evidence="1 2">
    <name type="scientific">Theileria equi strain WA</name>
    <dbReference type="NCBI Taxonomy" id="1537102"/>
    <lineage>
        <taxon>Eukaryota</taxon>
        <taxon>Sar</taxon>
        <taxon>Alveolata</taxon>
        <taxon>Apicomplexa</taxon>
        <taxon>Aconoidasida</taxon>
        <taxon>Piroplasmida</taxon>
        <taxon>Theileriidae</taxon>
        <taxon>Theileria</taxon>
    </lineage>
</organism>
<accession>L0B0T7</accession>
<dbReference type="eggNOG" id="KOG1947">
    <property type="taxonomic scope" value="Eukaryota"/>
</dbReference>
<dbReference type="PANTHER" id="PTHR13318">
    <property type="entry name" value="PARTNER OF PAIRED, ISOFORM B-RELATED"/>
    <property type="match status" value="1"/>
</dbReference>
<dbReference type="GO" id="GO:0019005">
    <property type="term" value="C:SCF ubiquitin ligase complex"/>
    <property type="evidence" value="ECO:0007669"/>
    <property type="project" value="TreeGrafter"/>
</dbReference>
<dbReference type="STRING" id="1537102.L0B0T7"/>
<protein>
    <submittedName>
        <fullName evidence="1">Uncharacterized protein</fullName>
    </submittedName>
</protein>
<dbReference type="SMART" id="SM00367">
    <property type="entry name" value="LRR_CC"/>
    <property type="match status" value="5"/>
</dbReference>
<dbReference type="SUPFAM" id="SSF52047">
    <property type="entry name" value="RNI-like"/>
    <property type="match status" value="1"/>
</dbReference>
<reference evidence="1 2" key="1">
    <citation type="journal article" date="2012" name="BMC Genomics">
        <title>Comparative genomic analysis and phylogenetic position of Theileria equi.</title>
        <authorList>
            <person name="Kappmeyer L.S."/>
            <person name="Thiagarajan M."/>
            <person name="Herndon D.R."/>
            <person name="Ramsay J.D."/>
            <person name="Caler E."/>
            <person name="Djikeng A."/>
            <person name="Gillespie J.J."/>
            <person name="Lau A.O."/>
            <person name="Roalson E.H."/>
            <person name="Silva J.C."/>
            <person name="Silva M.G."/>
            <person name="Suarez C.E."/>
            <person name="Ueti M.W."/>
            <person name="Nene V.M."/>
            <person name="Mealey R.H."/>
            <person name="Knowles D.P."/>
            <person name="Brayton K.A."/>
        </authorList>
    </citation>
    <scope>NUCLEOTIDE SEQUENCE [LARGE SCALE GENOMIC DNA]</scope>
    <source>
        <strain evidence="1 2">WA</strain>
    </source>
</reference>
<keyword evidence="2" id="KW-1185">Reference proteome</keyword>
<dbReference type="AlphaFoldDB" id="L0B0T7"/>
<dbReference type="InterPro" id="IPR006553">
    <property type="entry name" value="Leu-rich_rpt_Cys-con_subtyp"/>
</dbReference>
<dbReference type="OrthoDB" id="550575at2759"/>
<evidence type="ECO:0000313" key="1">
    <source>
        <dbReference type="EMBL" id="AFZ81415.1"/>
    </source>
</evidence>
<dbReference type="EMBL" id="CP001670">
    <property type="protein sequence ID" value="AFZ81415.1"/>
    <property type="molecule type" value="Genomic_DNA"/>
</dbReference>
<dbReference type="RefSeq" id="XP_004831081.1">
    <property type="nucleotide sequence ID" value="XM_004831024.1"/>
</dbReference>
<gene>
    <name evidence="1" type="ORF">BEWA_008250</name>
</gene>
<name>L0B0T7_THEEQ</name>
<dbReference type="InterPro" id="IPR032675">
    <property type="entry name" value="LRR_dom_sf"/>
</dbReference>
<dbReference type="VEuPathDB" id="PiroplasmaDB:BEWA_008250"/>
<dbReference type="GeneID" id="15806446"/>
<dbReference type="KEGG" id="beq:BEWA_008250"/>
<evidence type="ECO:0000313" key="2">
    <source>
        <dbReference type="Proteomes" id="UP000031512"/>
    </source>
</evidence>
<proteinExistence type="predicted"/>
<dbReference type="GO" id="GO:0031146">
    <property type="term" value="P:SCF-dependent proteasomal ubiquitin-dependent protein catabolic process"/>
    <property type="evidence" value="ECO:0007669"/>
    <property type="project" value="TreeGrafter"/>
</dbReference>
<dbReference type="Gene3D" id="3.80.10.10">
    <property type="entry name" value="Ribonuclease Inhibitor"/>
    <property type="match status" value="1"/>
</dbReference>
<dbReference type="Proteomes" id="UP000031512">
    <property type="component" value="Chromosome 3"/>
</dbReference>
<dbReference type="PANTHER" id="PTHR13318:SF95">
    <property type="entry name" value="F-BOX PROTEIN YLR352W"/>
    <property type="match status" value="1"/>
</dbReference>
<sequence>MLAKKRKFQVRITDIPYDILRLIASFSPKEFLSLSKYLSKIAKSTRTTLNVSRAHKLGINPKLVVEAIFSSPNIITLNVGGWPKWDNSCLDYLSKKIKEGHFRSLKHLHMSNCNNITNKSLRVLLSCLGKRLKTLDVYNCKHIDFYALTTAISELETLLLGYSKAISSSNSSNFDVIRFLFEHSGDSYSRIVLPKLKVLQICNTLDIKLLSPLKGIATTLRVLDIRGCKGIPKQELDSIEHLTNLEELYIGMNIENETLSRIAKNCTKLSVLDISESQITSQVVNDIVDNLPLLEKIKLSKCGNLNNHDLRKLLTSLSHLSVIDVSHCWRLTDSFSHQISTVSPELKTIGVYMCSLDYNKLVYNLNLAGASDIAAVTRNEVHIVGNQLHA</sequence>